<feature type="non-terminal residue" evidence="1">
    <location>
        <position position="56"/>
    </location>
</feature>
<dbReference type="Proteomes" id="UP000789525">
    <property type="component" value="Unassembled WGS sequence"/>
</dbReference>
<dbReference type="EMBL" id="CAJVPT010031930">
    <property type="protein sequence ID" value="CAG8699625.1"/>
    <property type="molecule type" value="Genomic_DNA"/>
</dbReference>
<keyword evidence="2" id="KW-1185">Reference proteome</keyword>
<proteinExistence type="predicted"/>
<comment type="caution">
    <text evidence="1">The sequence shown here is derived from an EMBL/GenBank/DDBJ whole genome shotgun (WGS) entry which is preliminary data.</text>
</comment>
<evidence type="ECO:0000313" key="1">
    <source>
        <dbReference type="EMBL" id="CAG8699625.1"/>
    </source>
</evidence>
<accession>A0ACA9PAX1</accession>
<protein>
    <submittedName>
        <fullName evidence="1">16701_t:CDS:1</fullName>
    </submittedName>
</protein>
<organism evidence="1 2">
    <name type="scientific">Acaulospora colombiana</name>
    <dbReference type="NCBI Taxonomy" id="27376"/>
    <lineage>
        <taxon>Eukaryota</taxon>
        <taxon>Fungi</taxon>
        <taxon>Fungi incertae sedis</taxon>
        <taxon>Mucoromycota</taxon>
        <taxon>Glomeromycotina</taxon>
        <taxon>Glomeromycetes</taxon>
        <taxon>Diversisporales</taxon>
        <taxon>Acaulosporaceae</taxon>
        <taxon>Acaulospora</taxon>
    </lineage>
</organism>
<evidence type="ECO:0000313" key="2">
    <source>
        <dbReference type="Proteomes" id="UP000789525"/>
    </source>
</evidence>
<reference evidence="1" key="1">
    <citation type="submission" date="2021-06" db="EMBL/GenBank/DDBJ databases">
        <authorList>
            <person name="Kallberg Y."/>
            <person name="Tangrot J."/>
            <person name="Rosling A."/>
        </authorList>
    </citation>
    <scope>NUCLEOTIDE SEQUENCE</scope>
    <source>
        <strain evidence="1">CL356</strain>
    </source>
</reference>
<sequence>MVDALQTIIRGQMGVQFNSLRADKLDLRQVHPIINRRMQRGGNVSRFPPQMLLISA</sequence>
<gene>
    <name evidence="1" type="ORF">ACOLOM_LOCUS10182</name>
</gene>
<name>A0ACA9PAX1_9GLOM</name>